<evidence type="ECO:0000313" key="4">
    <source>
        <dbReference type="Proteomes" id="UP000663872"/>
    </source>
</evidence>
<dbReference type="InterPro" id="IPR011335">
    <property type="entry name" value="Restrct_endonuc-II-like"/>
</dbReference>
<sequence>MTLSSTSSFTSIIDYKRALNLDVGSIIEYFSSVLASDGKLDRGALRNGNLLFKDHFLQNIAVSRRFIELTITAKCRAQMKKATIYQLKLVINSNRPADILQGACECVAGNGPRAACKHLAALCFALLEYDEKKLYDACTQRLQQWHQPTRRSSNPATLLDINFSCLQHDKTQQQKPNYLQFLNNYTYVPGATDCLHQLLVKYKQHSSVAASFLFVQETSPSFIPLPARIVAQDLSLSQNLTDPAVIKYYYEKVHLSLHQVTALEQTTRGQSSSERWHEARRMRISDGIRSTAFPCGLVVDATAPYLCCSPDALIIENDNDLISYGILECKCVYTEPGATWDDLISIRENFCLEQHANNHRLRRSHPYFYQMIALLNILDLSWIDICVLKGDDIYIERLTNDQELKLVINSNRPADILQGACECVAGNGPRAACKHLAALCFALLEYDEKKLYDACTQRLQQWHQPTRRSSNPVTLLDINFSCLQHDKTQQQKPNYLQFLNNYTYVPGATDCLHQLLVKYKQHSSVAASFLFVQETSPSFIPLPARIVAQDLSLSQDLTDPAVIKYYYEKVHLSLHQVTALEQTTRGQSSSERWHEA</sequence>
<feature type="domain" description="SWIM-type" evidence="2">
    <location>
        <begin position="85"/>
        <end position="127"/>
    </location>
</feature>
<dbReference type="EMBL" id="CAJNYT010002991">
    <property type="protein sequence ID" value="CAF3515764.1"/>
    <property type="molecule type" value="Genomic_DNA"/>
</dbReference>
<accession>A0A818I8H6</accession>
<dbReference type="Proteomes" id="UP000663872">
    <property type="component" value="Unassembled WGS sequence"/>
</dbReference>
<dbReference type="SUPFAM" id="SSF52980">
    <property type="entry name" value="Restriction endonuclease-like"/>
    <property type="match status" value="1"/>
</dbReference>
<keyword evidence="1" id="KW-0862">Zinc</keyword>
<comment type="caution">
    <text evidence="3">The sequence shown here is derived from an EMBL/GenBank/DDBJ whole genome shotgun (WGS) entry which is preliminary data.</text>
</comment>
<dbReference type="InterPro" id="IPR011604">
    <property type="entry name" value="PDDEXK-like_dom_sf"/>
</dbReference>
<reference evidence="3" key="1">
    <citation type="submission" date="2021-02" db="EMBL/GenBank/DDBJ databases">
        <authorList>
            <person name="Nowell W R."/>
        </authorList>
    </citation>
    <scope>NUCLEOTIDE SEQUENCE</scope>
</reference>
<name>A0A818I8H6_9BILA</name>
<dbReference type="GO" id="GO:0006281">
    <property type="term" value="P:DNA repair"/>
    <property type="evidence" value="ECO:0007669"/>
    <property type="project" value="UniProtKB-ARBA"/>
</dbReference>
<feature type="non-terminal residue" evidence="3">
    <location>
        <position position="596"/>
    </location>
</feature>
<keyword evidence="1" id="KW-0863">Zinc-finger</keyword>
<dbReference type="InterPro" id="IPR007527">
    <property type="entry name" value="Znf_SWIM"/>
</dbReference>
<gene>
    <name evidence="3" type="ORF">GRG538_LOCUS18458</name>
</gene>
<organism evidence="3 4">
    <name type="scientific">Rotaria socialis</name>
    <dbReference type="NCBI Taxonomy" id="392032"/>
    <lineage>
        <taxon>Eukaryota</taxon>
        <taxon>Metazoa</taxon>
        <taxon>Spiralia</taxon>
        <taxon>Gnathifera</taxon>
        <taxon>Rotifera</taxon>
        <taxon>Eurotatoria</taxon>
        <taxon>Bdelloidea</taxon>
        <taxon>Philodinida</taxon>
        <taxon>Philodinidae</taxon>
        <taxon>Rotaria</taxon>
    </lineage>
</organism>
<proteinExistence type="predicted"/>
<dbReference type="PANTHER" id="PTHR47526:SF3">
    <property type="entry name" value="PHD-TYPE DOMAIN-CONTAINING PROTEIN"/>
    <property type="match status" value="1"/>
</dbReference>
<dbReference type="PROSITE" id="PS50966">
    <property type="entry name" value="ZF_SWIM"/>
    <property type="match status" value="2"/>
</dbReference>
<evidence type="ECO:0000256" key="1">
    <source>
        <dbReference type="PROSITE-ProRule" id="PRU00325"/>
    </source>
</evidence>
<keyword evidence="1" id="KW-0479">Metal-binding</keyword>
<evidence type="ECO:0000259" key="2">
    <source>
        <dbReference type="PROSITE" id="PS50966"/>
    </source>
</evidence>
<protein>
    <recommendedName>
        <fullName evidence="2">SWIM-type domain-containing protein</fullName>
    </recommendedName>
</protein>
<feature type="domain" description="SWIM-type" evidence="2">
    <location>
        <begin position="406"/>
        <end position="444"/>
    </location>
</feature>
<dbReference type="AlphaFoldDB" id="A0A818I8H6"/>
<dbReference type="PANTHER" id="PTHR47526">
    <property type="entry name" value="ATP-DEPENDENT DNA HELICASE"/>
    <property type="match status" value="1"/>
</dbReference>
<dbReference type="GO" id="GO:0008270">
    <property type="term" value="F:zinc ion binding"/>
    <property type="evidence" value="ECO:0007669"/>
    <property type="project" value="UniProtKB-KW"/>
</dbReference>
<dbReference type="Gene3D" id="3.90.320.10">
    <property type="match status" value="1"/>
</dbReference>
<evidence type="ECO:0000313" key="3">
    <source>
        <dbReference type="EMBL" id="CAF3515764.1"/>
    </source>
</evidence>